<evidence type="ECO:0000256" key="2">
    <source>
        <dbReference type="ARBA" id="ARBA00022448"/>
    </source>
</evidence>
<keyword evidence="4" id="KW-0574">Periplasm</keyword>
<dbReference type="PANTHER" id="PTHR30006">
    <property type="entry name" value="THIAMINE-BINDING PERIPLASMIC PROTEIN-RELATED"/>
    <property type="match status" value="1"/>
</dbReference>
<feature type="signal peptide" evidence="5">
    <location>
        <begin position="1"/>
        <end position="24"/>
    </location>
</feature>
<dbReference type="EMBL" id="POTW01000043">
    <property type="protein sequence ID" value="PZF82158.1"/>
    <property type="molecule type" value="Genomic_DNA"/>
</dbReference>
<evidence type="ECO:0000313" key="6">
    <source>
        <dbReference type="EMBL" id="PZF82158.1"/>
    </source>
</evidence>
<comment type="subcellular location">
    <subcellularLocation>
        <location evidence="1">Periplasm</location>
    </subcellularLocation>
</comment>
<evidence type="ECO:0000256" key="1">
    <source>
        <dbReference type="ARBA" id="ARBA00004418"/>
    </source>
</evidence>
<keyword evidence="2" id="KW-0813">Transport</keyword>
<dbReference type="GO" id="GO:0015888">
    <property type="term" value="P:thiamine transport"/>
    <property type="evidence" value="ECO:0007669"/>
    <property type="project" value="TreeGrafter"/>
</dbReference>
<feature type="chain" id="PRO_5038611109" description="ABC transporter substrate-binding protein" evidence="5">
    <location>
        <begin position="25"/>
        <end position="356"/>
    </location>
</feature>
<dbReference type="Pfam" id="PF13416">
    <property type="entry name" value="SBP_bac_8"/>
    <property type="match status" value="1"/>
</dbReference>
<dbReference type="Proteomes" id="UP000248764">
    <property type="component" value="Unassembled WGS sequence"/>
</dbReference>
<keyword evidence="3 5" id="KW-0732">Signal</keyword>
<reference evidence="6 7" key="1">
    <citation type="submission" date="2018-01" db="EMBL/GenBank/DDBJ databases">
        <title>Draft genome sequence of Jiangella sp. GTF31.</title>
        <authorList>
            <person name="Sahin N."/>
            <person name="Ay H."/>
            <person name="Saygin H."/>
        </authorList>
    </citation>
    <scope>NUCLEOTIDE SEQUENCE [LARGE SCALE GENOMIC DNA]</scope>
    <source>
        <strain evidence="6 7">GTF31</strain>
    </source>
</reference>
<evidence type="ECO:0000313" key="7">
    <source>
        <dbReference type="Proteomes" id="UP000248764"/>
    </source>
</evidence>
<evidence type="ECO:0000256" key="4">
    <source>
        <dbReference type="ARBA" id="ARBA00022764"/>
    </source>
</evidence>
<keyword evidence="7" id="KW-1185">Reference proteome</keyword>
<dbReference type="GO" id="GO:0030288">
    <property type="term" value="C:outer membrane-bounded periplasmic space"/>
    <property type="evidence" value="ECO:0007669"/>
    <property type="project" value="TreeGrafter"/>
</dbReference>
<gene>
    <name evidence="6" type="ORF">C1I92_17800</name>
</gene>
<dbReference type="GO" id="GO:0030975">
    <property type="term" value="F:thiamine binding"/>
    <property type="evidence" value="ECO:0007669"/>
    <property type="project" value="TreeGrafter"/>
</dbReference>
<organism evidence="6 7">
    <name type="scientific">Jiangella anatolica</name>
    <dbReference type="NCBI Taxonomy" id="2670374"/>
    <lineage>
        <taxon>Bacteria</taxon>
        <taxon>Bacillati</taxon>
        <taxon>Actinomycetota</taxon>
        <taxon>Actinomycetes</taxon>
        <taxon>Jiangellales</taxon>
        <taxon>Jiangellaceae</taxon>
        <taxon>Jiangella</taxon>
    </lineage>
</organism>
<evidence type="ECO:0000256" key="5">
    <source>
        <dbReference type="SAM" id="SignalP"/>
    </source>
</evidence>
<accession>A0A2W2BPL4</accession>
<dbReference type="AlphaFoldDB" id="A0A2W2BPL4"/>
<proteinExistence type="predicted"/>
<comment type="caution">
    <text evidence="6">The sequence shown here is derived from an EMBL/GenBank/DDBJ whole genome shotgun (WGS) entry which is preliminary data.</text>
</comment>
<dbReference type="Gene3D" id="3.40.190.10">
    <property type="entry name" value="Periplasmic binding protein-like II"/>
    <property type="match status" value="2"/>
</dbReference>
<dbReference type="GO" id="GO:0030976">
    <property type="term" value="F:thiamine pyrophosphate binding"/>
    <property type="evidence" value="ECO:0007669"/>
    <property type="project" value="TreeGrafter"/>
</dbReference>
<name>A0A2W2BPL4_9ACTN</name>
<evidence type="ECO:0008006" key="8">
    <source>
        <dbReference type="Google" id="ProtNLM"/>
    </source>
</evidence>
<dbReference type="PANTHER" id="PTHR30006:SF3">
    <property type="entry name" value="THIAMINE-BINDING PERIPLASMIC PROTEIN"/>
    <property type="match status" value="1"/>
</dbReference>
<dbReference type="RefSeq" id="WP_111255998.1">
    <property type="nucleotide sequence ID" value="NZ_POTW01000043.1"/>
</dbReference>
<sequence length="356" mass="38507">MTIHPHGRRLAATGLALITAAALAAGCSGSSGDDTAAEGGIGGEVIWADFGGPTNDSRQVAYFDGFADEHGVEVTSVPIEDAVYYPMLEGEAGDYDVFQVSAAEPINYPDGAQELPADAQSDLLPDELRPYLMGGFYLGMAQGWLTDTFPDGGPQNWADFFDTEKYPGKRAWPGQPPFYDSSYEIALLADGVAPEDLYPLDLERAVAKLDTIRDDLVFYQSYAEVQQLLVSGSAAIAVSVTGQFNALRNAGQDVTVQWNQAFTTPQGFVLPAEAGNPDAVLALAEWMNDPEHQVTFVERTGYGPVNSEVFESLDPELAATLPNAPEHEGLVIPWNERWRAENKQAMLDTYTEWLAG</sequence>
<protein>
    <recommendedName>
        <fullName evidence="8">ABC transporter substrate-binding protein</fullName>
    </recommendedName>
</protein>
<evidence type="ECO:0000256" key="3">
    <source>
        <dbReference type="ARBA" id="ARBA00022729"/>
    </source>
</evidence>
<dbReference type="SUPFAM" id="SSF53850">
    <property type="entry name" value="Periplasmic binding protein-like II"/>
    <property type="match status" value="1"/>
</dbReference>
<dbReference type="InterPro" id="IPR006059">
    <property type="entry name" value="SBP"/>
</dbReference>